<evidence type="ECO:0000313" key="1">
    <source>
        <dbReference type="EMBL" id="OJG37281.1"/>
    </source>
</evidence>
<dbReference type="AlphaFoldDB" id="A0A1L8SYY7"/>
<organism evidence="1 2">
    <name type="scientific">Enterococcus devriesei</name>
    <dbReference type="NCBI Taxonomy" id="319970"/>
    <lineage>
        <taxon>Bacteria</taxon>
        <taxon>Bacillati</taxon>
        <taxon>Bacillota</taxon>
        <taxon>Bacilli</taxon>
        <taxon>Lactobacillales</taxon>
        <taxon>Enterococcaceae</taxon>
        <taxon>Enterococcus</taxon>
    </lineage>
</organism>
<keyword evidence="2" id="KW-1185">Reference proteome</keyword>
<dbReference type="RefSeq" id="WP_169818917.1">
    <property type="nucleotide sequence ID" value="NZ_JBHSHN010000016.1"/>
</dbReference>
<protein>
    <submittedName>
        <fullName evidence="1">Uncharacterized protein</fullName>
    </submittedName>
</protein>
<proteinExistence type="predicted"/>
<dbReference type="EMBL" id="JXKM01000001">
    <property type="protein sequence ID" value="OJG37281.1"/>
    <property type="molecule type" value="Genomic_DNA"/>
</dbReference>
<evidence type="ECO:0000313" key="2">
    <source>
        <dbReference type="Proteomes" id="UP000183700"/>
    </source>
</evidence>
<accession>A0A1L8SYY7</accession>
<comment type="caution">
    <text evidence="1">The sequence shown here is derived from an EMBL/GenBank/DDBJ whole genome shotgun (WGS) entry which is preliminary data.</text>
</comment>
<reference evidence="1 2" key="1">
    <citation type="submission" date="2014-12" db="EMBL/GenBank/DDBJ databases">
        <title>Draft genome sequences of 29 type strains of Enterococci.</title>
        <authorList>
            <person name="Zhong Z."/>
            <person name="Sun Z."/>
            <person name="Liu W."/>
            <person name="Zhang W."/>
            <person name="Zhang H."/>
        </authorList>
    </citation>
    <scope>NUCLEOTIDE SEQUENCE [LARGE SCALE GENOMIC DNA]</scope>
    <source>
        <strain evidence="1 2">DSM 22802</strain>
    </source>
</reference>
<sequence>MELAKKSTDRQIGAKGVLPKCNEKEKVVIGYEVIIPDSFSAVFKITL</sequence>
<name>A0A1L8SYY7_9ENTE</name>
<gene>
    <name evidence="1" type="ORF">RV00_GL000238</name>
</gene>
<dbReference type="Proteomes" id="UP000183700">
    <property type="component" value="Unassembled WGS sequence"/>
</dbReference>